<evidence type="ECO:0000313" key="1">
    <source>
        <dbReference type="EMBL" id="CAG7832187.1"/>
    </source>
</evidence>
<protein>
    <submittedName>
        <fullName evidence="1">Uncharacterized protein</fullName>
    </submittedName>
</protein>
<reference evidence="1" key="1">
    <citation type="submission" date="2021-06" db="EMBL/GenBank/DDBJ databases">
        <authorList>
            <person name="Hodson N. C."/>
            <person name="Mongue J. A."/>
            <person name="Jaron S. K."/>
        </authorList>
    </citation>
    <scope>NUCLEOTIDE SEQUENCE</scope>
</reference>
<dbReference type="OrthoDB" id="8251390at2759"/>
<organism evidence="1 2">
    <name type="scientific">Allacma fusca</name>
    <dbReference type="NCBI Taxonomy" id="39272"/>
    <lineage>
        <taxon>Eukaryota</taxon>
        <taxon>Metazoa</taxon>
        <taxon>Ecdysozoa</taxon>
        <taxon>Arthropoda</taxon>
        <taxon>Hexapoda</taxon>
        <taxon>Collembola</taxon>
        <taxon>Symphypleona</taxon>
        <taxon>Sminthuridae</taxon>
        <taxon>Allacma</taxon>
    </lineage>
</organism>
<comment type="caution">
    <text evidence="1">The sequence shown here is derived from an EMBL/GenBank/DDBJ whole genome shotgun (WGS) entry which is preliminary data.</text>
</comment>
<keyword evidence="2" id="KW-1185">Reference proteome</keyword>
<dbReference type="EMBL" id="CAJVCH010563882">
    <property type="protein sequence ID" value="CAG7832187.1"/>
    <property type="molecule type" value="Genomic_DNA"/>
</dbReference>
<feature type="non-terminal residue" evidence="1">
    <location>
        <position position="1"/>
    </location>
</feature>
<evidence type="ECO:0000313" key="2">
    <source>
        <dbReference type="Proteomes" id="UP000708208"/>
    </source>
</evidence>
<accession>A0A8J2LB43</accession>
<proteinExistence type="predicted"/>
<sequence length="111" mass="12474">ALTLKAIGDMKAFEQMGGSTPFLFISLPAILFQLRRPEAFREFRNVNYKVDQGRVLEMQQKIAESEAMPETRKLISEFSASAVKAFEVIGVDPFYSQVVVDLLDAVSNLEE</sequence>
<gene>
    <name evidence="1" type="ORF">AFUS01_LOCUS41886</name>
</gene>
<name>A0A8J2LB43_9HEXA</name>
<dbReference type="AlphaFoldDB" id="A0A8J2LB43"/>
<dbReference type="Proteomes" id="UP000708208">
    <property type="component" value="Unassembled WGS sequence"/>
</dbReference>